<keyword evidence="2" id="KW-1185">Reference proteome</keyword>
<accession>A0A238BNC0</accession>
<protein>
    <submittedName>
        <fullName evidence="1">Uncharacterized protein</fullName>
    </submittedName>
</protein>
<name>A0A238BNC0_9BILA</name>
<reference evidence="1 2" key="1">
    <citation type="submission" date="2015-12" db="EMBL/GenBank/DDBJ databases">
        <title>Draft genome of the nematode, Onchocerca flexuosa.</title>
        <authorList>
            <person name="Mitreva M."/>
        </authorList>
    </citation>
    <scope>NUCLEOTIDE SEQUENCE [LARGE SCALE GENOMIC DNA]</scope>
    <source>
        <strain evidence="1">Red Deer</strain>
    </source>
</reference>
<evidence type="ECO:0000313" key="2">
    <source>
        <dbReference type="Proteomes" id="UP000242913"/>
    </source>
</evidence>
<dbReference type="OrthoDB" id="5849052at2759"/>
<evidence type="ECO:0000313" key="1">
    <source>
        <dbReference type="EMBL" id="OZC06058.1"/>
    </source>
</evidence>
<proteinExistence type="predicted"/>
<dbReference type="Proteomes" id="UP000242913">
    <property type="component" value="Unassembled WGS sequence"/>
</dbReference>
<organism evidence="1 2">
    <name type="scientific">Onchocerca flexuosa</name>
    <dbReference type="NCBI Taxonomy" id="387005"/>
    <lineage>
        <taxon>Eukaryota</taxon>
        <taxon>Metazoa</taxon>
        <taxon>Ecdysozoa</taxon>
        <taxon>Nematoda</taxon>
        <taxon>Chromadorea</taxon>
        <taxon>Rhabditida</taxon>
        <taxon>Spirurina</taxon>
        <taxon>Spiruromorpha</taxon>
        <taxon>Filarioidea</taxon>
        <taxon>Onchocercidae</taxon>
        <taxon>Onchocerca</taxon>
    </lineage>
</organism>
<dbReference type="EMBL" id="KZ270244">
    <property type="protein sequence ID" value="OZC06058.1"/>
    <property type="molecule type" value="Genomic_DNA"/>
</dbReference>
<gene>
    <name evidence="1" type="ORF">X798_06957</name>
</gene>
<dbReference type="AlphaFoldDB" id="A0A238BNC0"/>
<sequence length="104" mass="11669">MIDGKGHIGLRLTTVDSDTAGMAVKPWSEIDFNIFNDSILNKTITVMEDTTGQMILCGKLRLKGSKEEWERAKNGAQRPSKFCLITTVCILMNVFKQIHDLILI</sequence>